<accession>A0AAU8MLS0</accession>
<sequence>MRESDVPVKTQAGRDEIQNRTRKLAPVLRSILLIVDGDRSARHLRGLIASLHGPDDALEQLEAMGLIASSAAVAATQFAHSPTPGVAFAAAVPAPAPLSVADAAQRYQTLYGLMTEAVREHLGLRGYFLQLKIERCGNSDELAELLPDLSAALAKVRKDDIAAEIEARFATGV</sequence>
<dbReference type="AlphaFoldDB" id="A0AAU8MLS0"/>
<dbReference type="RefSeq" id="WP_064747939.1">
    <property type="nucleotide sequence ID" value="NZ_CP159925.1"/>
</dbReference>
<evidence type="ECO:0008006" key="4">
    <source>
        <dbReference type="Google" id="ProtNLM"/>
    </source>
</evidence>
<evidence type="ECO:0000313" key="1">
    <source>
        <dbReference type="EMBL" id="MEI2454213.1"/>
    </source>
</evidence>
<evidence type="ECO:0000313" key="2">
    <source>
        <dbReference type="EMBL" id="XCO73221.1"/>
    </source>
</evidence>
<dbReference type="EMBL" id="CP159925">
    <property type="protein sequence ID" value="XCO73221.1"/>
    <property type="molecule type" value="Genomic_DNA"/>
</dbReference>
<evidence type="ECO:0000313" key="3">
    <source>
        <dbReference type="Proteomes" id="UP001387215"/>
    </source>
</evidence>
<proteinExistence type="predicted"/>
<dbReference type="EMBL" id="JBANDL010000002">
    <property type="protein sequence ID" value="MEI2454213.1"/>
    <property type="molecule type" value="Genomic_DNA"/>
</dbReference>
<reference evidence="2" key="2">
    <citation type="submission" date="2024-06" db="EMBL/GenBank/DDBJ databases">
        <authorList>
            <person name="Li S."/>
        </authorList>
    </citation>
    <scope>NUCLEOTIDE SEQUENCE</scope>
    <source>
        <strain evidence="2">SR10</strain>
    </source>
</reference>
<reference evidence="1 3" key="1">
    <citation type="submission" date="2024-02" db="EMBL/GenBank/DDBJ databases">
        <title>Lysobacter Genome Sequencing and Mining.</title>
        <authorList>
            <person name="Bierman J."/>
            <person name="Walker M.C."/>
        </authorList>
    </citation>
    <scope>NUCLEOTIDE SEQUENCE [LARGE SCALE GENOMIC DNA]</scope>
    <source>
        <strain evidence="1 3">PB6250</strain>
    </source>
</reference>
<keyword evidence="3" id="KW-1185">Reference proteome</keyword>
<name>A0AAU8MLS0_9GAMM</name>
<organism evidence="2">
    <name type="scientific">Lysobacter firmicutimachus</name>
    <dbReference type="NCBI Taxonomy" id="1792846"/>
    <lineage>
        <taxon>Bacteria</taxon>
        <taxon>Pseudomonadati</taxon>
        <taxon>Pseudomonadota</taxon>
        <taxon>Gammaproteobacteria</taxon>
        <taxon>Lysobacterales</taxon>
        <taxon>Lysobacteraceae</taxon>
        <taxon>Lysobacter</taxon>
    </lineage>
</organism>
<protein>
    <recommendedName>
        <fullName evidence="4">Proline-rich protein</fullName>
    </recommendedName>
</protein>
<dbReference type="Proteomes" id="UP001387215">
    <property type="component" value="Unassembled WGS sequence"/>
</dbReference>
<gene>
    <name evidence="2" type="ORF">ABU614_12510</name>
    <name evidence="1" type="ORF">V2J18_05930</name>
</gene>